<organism evidence="1 2">
    <name type="scientific">Candidatus Accumulibacter phosphatis</name>
    <dbReference type="NCBI Taxonomy" id="327160"/>
    <lineage>
        <taxon>Bacteria</taxon>
        <taxon>Pseudomonadati</taxon>
        <taxon>Pseudomonadota</taxon>
        <taxon>Betaproteobacteria</taxon>
        <taxon>Candidatus Accumulibacter</taxon>
    </lineage>
</organism>
<proteinExistence type="predicted"/>
<keyword evidence="2" id="KW-1185">Reference proteome</keyword>
<sequence>MKVAPATHDFTSPLAEGSWNKEMIMTFMIEARESHAR</sequence>
<evidence type="ECO:0000313" key="2">
    <source>
        <dbReference type="Proteomes" id="UP000306324"/>
    </source>
</evidence>
<dbReference type="Proteomes" id="UP000306324">
    <property type="component" value="Unassembled WGS sequence"/>
</dbReference>
<gene>
    <name evidence="1" type="ORF">ACCUM_1111</name>
</gene>
<comment type="caution">
    <text evidence="1">The sequence shown here is derived from an EMBL/GenBank/DDBJ whole genome shotgun (WGS) entry which is preliminary data.</text>
</comment>
<accession>A0A5S4ESV1</accession>
<protein>
    <submittedName>
        <fullName evidence="1">Uncharacterized protein</fullName>
    </submittedName>
</protein>
<evidence type="ECO:0000313" key="1">
    <source>
        <dbReference type="EMBL" id="TMQ78571.1"/>
    </source>
</evidence>
<reference evidence="1 2" key="1">
    <citation type="submission" date="2019-04" db="EMBL/GenBank/DDBJ databases">
        <title>A novel phosphate-accumulating bacterium identified in bioreactor for phosphate removal from wastewater.</title>
        <authorList>
            <person name="Kotlyarov R.Y."/>
            <person name="Beletsky A.V."/>
            <person name="Kallistova A.Y."/>
            <person name="Dorofeev A.G."/>
            <person name="Nikolaev Y.Y."/>
            <person name="Pimenov N.V."/>
            <person name="Ravin N.V."/>
            <person name="Mardanov A.V."/>
        </authorList>
    </citation>
    <scope>NUCLEOTIDE SEQUENCE [LARGE SCALE GENOMIC DNA]</scope>
    <source>
        <strain evidence="1 2">Bin19</strain>
    </source>
</reference>
<dbReference type="EMBL" id="SWAD01000005">
    <property type="protein sequence ID" value="TMQ78571.1"/>
    <property type="molecule type" value="Genomic_DNA"/>
</dbReference>
<dbReference type="AlphaFoldDB" id="A0A5S4ESV1"/>
<name>A0A5S4ESV1_9PROT</name>